<feature type="chain" id="PRO_5004807307" description="Wall-associated receptor kinase galacturonan-binding domain-containing protein" evidence="4">
    <location>
        <begin position="37"/>
        <end position="315"/>
    </location>
</feature>
<keyword evidence="2 4" id="KW-0732">Signal</keyword>
<organism evidence="7 8">
    <name type="scientific">Amborella trichopoda</name>
    <dbReference type="NCBI Taxonomy" id="13333"/>
    <lineage>
        <taxon>Eukaryota</taxon>
        <taxon>Viridiplantae</taxon>
        <taxon>Streptophyta</taxon>
        <taxon>Embryophyta</taxon>
        <taxon>Tracheophyta</taxon>
        <taxon>Spermatophyta</taxon>
        <taxon>Magnoliopsida</taxon>
        <taxon>Amborellales</taxon>
        <taxon>Amborellaceae</taxon>
        <taxon>Amborella</taxon>
    </lineage>
</organism>
<accession>W1P9Q5</accession>
<gene>
    <name evidence="7" type="ORF">AMTR_s00133p00056380</name>
</gene>
<evidence type="ECO:0008006" key="9">
    <source>
        <dbReference type="Google" id="ProtNLM"/>
    </source>
</evidence>
<evidence type="ECO:0000313" key="8">
    <source>
        <dbReference type="Proteomes" id="UP000017836"/>
    </source>
</evidence>
<dbReference type="PANTHER" id="PTHR33355">
    <property type="entry name" value="WALL-ASSOCIATED RECEPTOR KINASE CARBOXY-TERMINAL PROTEIN-RELATED"/>
    <property type="match status" value="1"/>
</dbReference>
<proteinExistence type="predicted"/>
<comment type="subcellular location">
    <subcellularLocation>
        <location evidence="1">Membrane</location>
        <topology evidence="1">Single-pass membrane protein</topology>
    </subcellularLocation>
</comment>
<dbReference type="GO" id="GO:0030247">
    <property type="term" value="F:polysaccharide binding"/>
    <property type="evidence" value="ECO:0007669"/>
    <property type="project" value="InterPro"/>
</dbReference>
<evidence type="ECO:0000313" key="7">
    <source>
        <dbReference type="EMBL" id="ERN04419.1"/>
    </source>
</evidence>
<evidence type="ECO:0000259" key="6">
    <source>
        <dbReference type="Pfam" id="PF14380"/>
    </source>
</evidence>
<evidence type="ECO:0000256" key="1">
    <source>
        <dbReference type="ARBA" id="ARBA00004167"/>
    </source>
</evidence>
<dbReference type="eggNOG" id="ENOG502QQRK">
    <property type="taxonomic scope" value="Eukaryota"/>
</dbReference>
<feature type="domain" description="Wall-associated receptor kinase C-terminal" evidence="6">
    <location>
        <begin position="221"/>
        <end position="270"/>
    </location>
</feature>
<feature type="signal peptide" evidence="4">
    <location>
        <begin position="1"/>
        <end position="36"/>
    </location>
</feature>
<dbReference type="Gramene" id="ERN04419">
    <property type="protein sequence ID" value="ERN04419"/>
    <property type="gene ID" value="AMTR_s00133p00056380"/>
</dbReference>
<dbReference type="Pfam" id="PF13947">
    <property type="entry name" value="GUB_WAK_bind"/>
    <property type="match status" value="1"/>
</dbReference>
<dbReference type="PANTHER" id="PTHR33355:SF10">
    <property type="entry name" value="EGF-LIKE DOMAIN-CONTAINING PROTEIN"/>
    <property type="match status" value="1"/>
</dbReference>
<protein>
    <recommendedName>
        <fullName evidence="9">Wall-associated receptor kinase galacturonan-binding domain-containing protein</fullName>
    </recommendedName>
</protein>
<sequence length="315" mass="34446">MKHMRSKRRRNRSASSPGVFLFFFLALHSFPEKLLAQDQSCKSTCGNIHVQYPFGTGSGCGDLRFAPYLCCDEDKQQLLLTTHSGSYPVLSIDYQNNLLYIQDPSMSTCSCTRPSGGFGLDWDAPFTFADSTVFVLLDCDTSSSPVYNTSELVSGLCDPGSSSICSALYLCPAVAGIGSPVSTCCIYSPVNLGPAFDMDLRKLNCNSYAAVYGFDAQRSDPGSWRYGVALKYRFNVENDYPEMCRSCERSNGACAFGVGTYHSFACSCPNGVNTSTDCFFPGWSTGATLKSWFFPPGAWWTLSVATVMALLERKL</sequence>
<dbReference type="OrthoDB" id="1933476at2759"/>
<reference evidence="8" key="1">
    <citation type="journal article" date="2013" name="Science">
        <title>The Amborella genome and the evolution of flowering plants.</title>
        <authorList>
            <consortium name="Amborella Genome Project"/>
        </authorList>
    </citation>
    <scope>NUCLEOTIDE SEQUENCE [LARGE SCALE GENOMIC DNA]</scope>
</reference>
<dbReference type="Pfam" id="PF14380">
    <property type="entry name" value="WAK_assoc"/>
    <property type="match status" value="1"/>
</dbReference>
<evidence type="ECO:0000256" key="2">
    <source>
        <dbReference type="ARBA" id="ARBA00022729"/>
    </source>
</evidence>
<dbReference type="GO" id="GO:0016020">
    <property type="term" value="C:membrane"/>
    <property type="evidence" value="ECO:0007669"/>
    <property type="project" value="UniProtKB-SubCell"/>
</dbReference>
<dbReference type="AlphaFoldDB" id="W1P9Q5"/>
<dbReference type="HOGENOM" id="CLU_066545_0_0_1"/>
<dbReference type="InterPro" id="IPR025287">
    <property type="entry name" value="WAK_GUB"/>
</dbReference>
<evidence type="ECO:0000256" key="3">
    <source>
        <dbReference type="ARBA" id="ARBA00023180"/>
    </source>
</evidence>
<dbReference type="Proteomes" id="UP000017836">
    <property type="component" value="Unassembled WGS sequence"/>
</dbReference>
<dbReference type="EMBL" id="KI394265">
    <property type="protein sequence ID" value="ERN04419.1"/>
    <property type="molecule type" value="Genomic_DNA"/>
</dbReference>
<evidence type="ECO:0000259" key="5">
    <source>
        <dbReference type="Pfam" id="PF13947"/>
    </source>
</evidence>
<keyword evidence="8" id="KW-1185">Reference proteome</keyword>
<keyword evidence="3" id="KW-0325">Glycoprotein</keyword>
<evidence type="ECO:0000256" key="4">
    <source>
        <dbReference type="SAM" id="SignalP"/>
    </source>
</evidence>
<dbReference type="OMA" id="LDWNAPF"/>
<feature type="domain" description="Wall-associated receptor kinase galacturonan-binding" evidence="5">
    <location>
        <begin position="41"/>
        <end position="102"/>
    </location>
</feature>
<name>W1P9Q5_AMBTC</name>
<dbReference type="InterPro" id="IPR032872">
    <property type="entry name" value="WAK_assoc_C"/>
</dbReference>